<evidence type="ECO:0000256" key="7">
    <source>
        <dbReference type="ARBA" id="ARBA00023136"/>
    </source>
</evidence>
<feature type="transmembrane region" description="Helical" evidence="8">
    <location>
        <begin position="105"/>
        <end position="125"/>
    </location>
</feature>
<reference evidence="9" key="1">
    <citation type="submission" date="2020-11" db="EMBL/GenBank/DDBJ databases">
        <authorList>
            <person name="Koelle M."/>
            <person name="Horta M.A.C."/>
            <person name="Nowrousian M."/>
            <person name="Ohm R.A."/>
            <person name="Benz P."/>
            <person name="Pilgard A."/>
        </authorList>
    </citation>
    <scope>NUCLEOTIDE SEQUENCE</scope>
    <source>
        <strain evidence="9">FPRL280</strain>
    </source>
</reference>
<name>A0A8H7TZM8_9APHY</name>
<feature type="transmembrane region" description="Helical" evidence="8">
    <location>
        <begin position="29"/>
        <end position="48"/>
    </location>
</feature>
<feature type="transmembrane region" description="Helical" evidence="8">
    <location>
        <begin position="238"/>
        <end position="258"/>
    </location>
</feature>
<comment type="caution">
    <text evidence="9">The sequence shown here is derived from an EMBL/GenBank/DDBJ whole genome shotgun (WGS) entry which is preliminary data.</text>
</comment>
<keyword evidence="5 8" id="KW-1133">Transmembrane helix</keyword>
<dbReference type="GO" id="GO:0005886">
    <property type="term" value="C:plasma membrane"/>
    <property type="evidence" value="ECO:0007669"/>
    <property type="project" value="TreeGrafter"/>
</dbReference>
<reference evidence="9" key="2">
    <citation type="journal article" name="Front. Microbiol.">
        <title>Degradative Capacity of Two Strains of Rhodonia placenta: From Phenotype to Genotype.</title>
        <authorList>
            <person name="Kolle M."/>
            <person name="Horta M.A.C."/>
            <person name="Nowrousian M."/>
            <person name="Ohm R.A."/>
            <person name="Benz J.P."/>
            <person name="Pilgard A."/>
        </authorList>
    </citation>
    <scope>NUCLEOTIDE SEQUENCE</scope>
    <source>
        <strain evidence="9">FPRL280</strain>
    </source>
</reference>
<organism evidence="9 10">
    <name type="scientific">Rhodonia placenta</name>
    <dbReference type="NCBI Taxonomy" id="104341"/>
    <lineage>
        <taxon>Eukaryota</taxon>
        <taxon>Fungi</taxon>
        <taxon>Dikarya</taxon>
        <taxon>Basidiomycota</taxon>
        <taxon>Agaricomycotina</taxon>
        <taxon>Agaricomycetes</taxon>
        <taxon>Polyporales</taxon>
        <taxon>Adustoporiaceae</taxon>
        <taxon>Rhodonia</taxon>
    </lineage>
</organism>
<evidence type="ECO:0000256" key="3">
    <source>
        <dbReference type="ARBA" id="ARBA00022448"/>
    </source>
</evidence>
<comment type="similarity">
    <text evidence="2 8">Belongs to the ZIP transporter (TC 2.A.5) family.</text>
</comment>
<dbReference type="Pfam" id="PF02535">
    <property type="entry name" value="Zip"/>
    <property type="match status" value="1"/>
</dbReference>
<dbReference type="PANTHER" id="PTHR11040:SF32">
    <property type="entry name" value="ZINC-REGULATED TRANSPORTER 1"/>
    <property type="match status" value="1"/>
</dbReference>
<dbReference type="NCBIfam" id="TIGR00820">
    <property type="entry name" value="zip"/>
    <property type="match status" value="1"/>
</dbReference>
<keyword evidence="4 8" id="KW-0812">Transmembrane</keyword>
<feature type="transmembrane region" description="Helical" evidence="8">
    <location>
        <begin position="278"/>
        <end position="299"/>
    </location>
</feature>
<proteinExistence type="inferred from homology"/>
<feature type="transmembrane region" description="Helical" evidence="8">
    <location>
        <begin position="311"/>
        <end position="329"/>
    </location>
</feature>
<feature type="transmembrane region" description="Helical" evidence="8">
    <location>
        <begin position="175"/>
        <end position="198"/>
    </location>
</feature>
<keyword evidence="7 8" id="KW-0472">Membrane</keyword>
<evidence type="ECO:0000256" key="8">
    <source>
        <dbReference type="RuleBase" id="RU362088"/>
    </source>
</evidence>
<comment type="subcellular location">
    <subcellularLocation>
        <location evidence="1 8">Membrane</location>
        <topology evidence="1 8">Multi-pass membrane protein</topology>
    </subcellularLocation>
</comment>
<accession>A0A8H7TZM8</accession>
<feature type="transmembrane region" description="Helical" evidence="8">
    <location>
        <begin position="204"/>
        <end position="226"/>
    </location>
</feature>
<keyword evidence="6 8" id="KW-0406">Ion transport</keyword>
<dbReference type="Proteomes" id="UP000639403">
    <property type="component" value="Unassembled WGS sequence"/>
</dbReference>
<evidence type="ECO:0000256" key="1">
    <source>
        <dbReference type="ARBA" id="ARBA00004141"/>
    </source>
</evidence>
<evidence type="ECO:0000313" key="9">
    <source>
        <dbReference type="EMBL" id="KAF9809120.1"/>
    </source>
</evidence>
<gene>
    <name evidence="9" type="ORF">IEO21_07555</name>
</gene>
<keyword evidence="3 8" id="KW-0813">Transport</keyword>
<evidence type="ECO:0000256" key="6">
    <source>
        <dbReference type="ARBA" id="ARBA00023065"/>
    </source>
</evidence>
<evidence type="ECO:0000313" key="10">
    <source>
        <dbReference type="Proteomes" id="UP000639403"/>
    </source>
</evidence>
<protein>
    <recommendedName>
        <fullName evidence="11">ZIP zinc/iron transport family</fullName>
    </recommendedName>
</protein>
<feature type="transmembrane region" description="Helical" evidence="8">
    <location>
        <begin position="69"/>
        <end position="85"/>
    </location>
</feature>
<dbReference type="PANTHER" id="PTHR11040">
    <property type="entry name" value="ZINC/IRON TRANSPORTER"/>
    <property type="match status" value="1"/>
</dbReference>
<evidence type="ECO:0000256" key="2">
    <source>
        <dbReference type="ARBA" id="ARBA00006939"/>
    </source>
</evidence>
<evidence type="ECO:0000256" key="5">
    <source>
        <dbReference type="ARBA" id="ARBA00022989"/>
    </source>
</evidence>
<dbReference type="GO" id="GO:0005385">
    <property type="term" value="F:zinc ion transmembrane transporter activity"/>
    <property type="evidence" value="ECO:0007669"/>
    <property type="project" value="InterPro"/>
</dbReference>
<dbReference type="InterPro" id="IPR003689">
    <property type="entry name" value="ZIP"/>
</dbReference>
<dbReference type="AlphaFoldDB" id="A0A8H7TZM8"/>
<sequence length="332" mass="35767">MRRYNDLAARDIDSCAPGAGAHTYTGLRIASIFIIMATSMFGAMFPVVSRRVAWMRTHVPSIVFQFAKYFGSGVIIATAFIHLLSPALTELQNDCLSPAWGEYPYALAICLCSIFMIFIVELVAFRWGTSVLAKLGIGHDAHGHGIPGDSLKDIESLSEKHDPSGNFSDSAIAQILGVAILEFGVLLHSILIGLTLAVDPDFKVLFVVIIFHQMFEGLGVGSRLAYMQLPPQYNFVPVVGALLYGCTTPIGIAAGLGVRATYNPNTPTASIVSGVMDAFSSGILIYTGLVELMAHEFVFNKQMIEGSNRHLAFALICMMLGAGLMALLGKWA</sequence>
<dbReference type="EMBL" id="JADOXO010000218">
    <property type="protein sequence ID" value="KAF9809120.1"/>
    <property type="molecule type" value="Genomic_DNA"/>
</dbReference>
<evidence type="ECO:0008006" key="11">
    <source>
        <dbReference type="Google" id="ProtNLM"/>
    </source>
</evidence>
<dbReference type="InterPro" id="IPR004698">
    <property type="entry name" value="Zn/Fe_permease_fun/pln"/>
</dbReference>
<evidence type="ECO:0000256" key="4">
    <source>
        <dbReference type="ARBA" id="ARBA00022692"/>
    </source>
</evidence>